<dbReference type="PANTHER" id="PTHR36414:SF3">
    <property type="entry name" value="SUR7 FAMILY PROTEIN FMP45"/>
    <property type="match status" value="1"/>
</dbReference>
<reference evidence="4" key="1">
    <citation type="journal article" date="2012" name="G3 (Bethesda)">
        <title>Pichia sorbitophila, an interspecies yeast hybrid reveals early steps of genome resolution following polyploidization.</title>
        <authorList>
            <person name="Leh Louis V."/>
            <person name="Despons L."/>
            <person name="Friedrich A."/>
            <person name="Martin T."/>
            <person name="Durrens P."/>
            <person name="Casaregola S."/>
            <person name="Neuveglise C."/>
            <person name="Fairhead C."/>
            <person name="Marck C."/>
            <person name="Cruz J.A."/>
            <person name="Straub M.L."/>
            <person name="Kugler V."/>
            <person name="Sacerdot C."/>
            <person name="Uzunov Z."/>
            <person name="Thierry A."/>
            <person name="Weiss S."/>
            <person name="Bleykasten C."/>
            <person name="De Montigny J."/>
            <person name="Jacques N."/>
            <person name="Jung P."/>
            <person name="Lemaire M."/>
            <person name="Mallet S."/>
            <person name="Morel G."/>
            <person name="Richard G.F."/>
            <person name="Sarkar A."/>
            <person name="Savel G."/>
            <person name="Schacherer J."/>
            <person name="Seret M.L."/>
            <person name="Talla E."/>
            <person name="Samson G."/>
            <person name="Jubin C."/>
            <person name="Poulain J."/>
            <person name="Vacherie B."/>
            <person name="Barbe V."/>
            <person name="Pelletier E."/>
            <person name="Sherman D.J."/>
            <person name="Westhof E."/>
            <person name="Weissenbach J."/>
            <person name="Baret P.V."/>
            <person name="Wincker P."/>
            <person name="Gaillardin C."/>
            <person name="Dujon B."/>
            <person name="Souciet J.L."/>
        </authorList>
    </citation>
    <scope>NUCLEOTIDE SEQUENCE [LARGE SCALE GENOMIC DNA]</scope>
    <source>
        <strain evidence="4">CBS 270.75 / DBVPG 7215 / KCTC 17166 / NRRL Y-17582</strain>
    </source>
</reference>
<feature type="compositionally biased region" description="Polar residues" evidence="1">
    <location>
        <begin position="335"/>
        <end position="348"/>
    </location>
</feature>
<accession>G8JUN0</accession>
<feature type="transmembrane region" description="Helical" evidence="2">
    <location>
        <begin position="148"/>
        <end position="167"/>
    </location>
</feature>
<dbReference type="InterPro" id="IPR009571">
    <property type="entry name" value="SUR7/Rim9-like_fungi"/>
</dbReference>
<dbReference type="RefSeq" id="XP_003647627.1">
    <property type="nucleotide sequence ID" value="XM_003647579.1"/>
</dbReference>
<evidence type="ECO:0000256" key="1">
    <source>
        <dbReference type="SAM" id="MobiDB-lite"/>
    </source>
</evidence>
<dbReference type="GO" id="GO:0005938">
    <property type="term" value="C:cell cortex"/>
    <property type="evidence" value="ECO:0007669"/>
    <property type="project" value="TreeGrafter"/>
</dbReference>
<dbReference type="GO" id="GO:0031505">
    <property type="term" value="P:fungal-type cell wall organization"/>
    <property type="evidence" value="ECO:0007669"/>
    <property type="project" value="TreeGrafter"/>
</dbReference>
<evidence type="ECO:0000313" key="3">
    <source>
        <dbReference type="EMBL" id="AET40810.1"/>
    </source>
</evidence>
<dbReference type="AlphaFoldDB" id="G8JUN0"/>
<gene>
    <name evidence="3" type="ordered locus">Ecym_6439</name>
</gene>
<dbReference type="GO" id="GO:0006897">
    <property type="term" value="P:endocytosis"/>
    <property type="evidence" value="ECO:0007669"/>
    <property type="project" value="TreeGrafter"/>
</dbReference>
<feature type="transmembrane region" description="Helical" evidence="2">
    <location>
        <begin position="188"/>
        <end position="209"/>
    </location>
</feature>
<dbReference type="GO" id="GO:0005886">
    <property type="term" value="C:plasma membrane"/>
    <property type="evidence" value="ECO:0007669"/>
    <property type="project" value="InterPro"/>
</dbReference>
<keyword evidence="2" id="KW-0472">Membrane</keyword>
<evidence type="ECO:0000256" key="2">
    <source>
        <dbReference type="SAM" id="Phobius"/>
    </source>
</evidence>
<feature type="transmembrane region" description="Helical" evidence="2">
    <location>
        <begin position="112"/>
        <end position="136"/>
    </location>
</feature>
<dbReference type="Pfam" id="PF06687">
    <property type="entry name" value="SUR7"/>
    <property type="match status" value="1"/>
</dbReference>
<organism evidence="3 4">
    <name type="scientific">Eremothecium cymbalariae (strain CBS 270.75 / DBVPG 7215 / KCTC 17166 / NRRL Y-17582)</name>
    <name type="common">Yeast</name>
    <dbReference type="NCBI Taxonomy" id="931890"/>
    <lineage>
        <taxon>Eukaryota</taxon>
        <taxon>Fungi</taxon>
        <taxon>Dikarya</taxon>
        <taxon>Ascomycota</taxon>
        <taxon>Saccharomycotina</taxon>
        <taxon>Saccharomycetes</taxon>
        <taxon>Saccharomycetales</taxon>
        <taxon>Saccharomycetaceae</taxon>
        <taxon>Eremothecium</taxon>
    </lineage>
</organism>
<dbReference type="GeneID" id="11471152"/>
<evidence type="ECO:0008006" key="5">
    <source>
        <dbReference type="Google" id="ProtNLM"/>
    </source>
</evidence>
<dbReference type="GO" id="GO:0032185">
    <property type="term" value="P:septin cytoskeleton organization"/>
    <property type="evidence" value="ECO:0007669"/>
    <property type="project" value="TreeGrafter"/>
</dbReference>
<feature type="region of interest" description="Disordered" evidence="1">
    <location>
        <begin position="367"/>
        <end position="390"/>
    </location>
</feature>
<dbReference type="FunCoup" id="G8JUN0">
    <property type="interactions" value="84"/>
</dbReference>
<keyword evidence="2" id="KW-0812">Transmembrane</keyword>
<feature type="region of interest" description="Disordered" evidence="1">
    <location>
        <begin position="237"/>
        <end position="352"/>
    </location>
</feature>
<dbReference type="OrthoDB" id="5419460at2759"/>
<evidence type="ECO:0000313" key="4">
    <source>
        <dbReference type="Proteomes" id="UP000006790"/>
    </source>
</evidence>
<keyword evidence="4" id="KW-1185">Reference proteome</keyword>
<dbReference type="InParanoid" id="G8JUN0"/>
<feature type="transmembrane region" description="Helical" evidence="2">
    <location>
        <begin position="6"/>
        <end position="27"/>
    </location>
</feature>
<dbReference type="eggNOG" id="ENOG502RKFF">
    <property type="taxonomic scope" value="Eukaryota"/>
</dbReference>
<protein>
    <recommendedName>
        <fullName evidence="5">SUR7 family protein FMP45</fullName>
    </recommendedName>
</protein>
<dbReference type="EMBL" id="CP002502">
    <property type="protein sequence ID" value="AET40810.1"/>
    <property type="molecule type" value="Genomic_DNA"/>
</dbReference>
<sequence length="435" mass="48301">MKFKGIITSFSFLLLLGSSLLALFNILSGARHTGVLRNFYWLEADTSGFNDAPGNTRWYNYNWCEFSDGRTGRCSNRKVPVAFSPKDNFGYTEEMPNTFLQKRNTYYWLSRFAWVTLLLALIFMLSALLPHILAIFTERAHVISTFPLWFALFFLTLSACLYTACYVKGRNAFHRRNRYAKLGKRNFWFIWVSVFLLGLNCLWSTFLAASRAVTLYKNRSHKSDTYYDHPSDRSFDNSTAVHSGASAPQRKTFFNKDTGRPKGSNYDGEVLADSRDAGYSGNHNTYGADRTPHVSAPKTAAGYTGSAAQPNSAYATQPTSNYTPSTPAAAYRGNEVNTPSAKVSSPTKPTYDADKDFKAVNYDAYNSQSTTAPKQAPYPAGSETYRGGDNNGYYTPVNRNSGRIVDPTEYQGKPGTGHDLGVMAAQTASNAAKAI</sequence>
<dbReference type="OMA" id="YNYNWCE"/>
<dbReference type="GO" id="GO:0030866">
    <property type="term" value="P:cortical actin cytoskeleton organization"/>
    <property type="evidence" value="ECO:0007669"/>
    <property type="project" value="TreeGrafter"/>
</dbReference>
<dbReference type="STRING" id="931890.G8JUN0"/>
<dbReference type="PANTHER" id="PTHR36414">
    <property type="entry name" value="PROTEIN SUR7"/>
    <property type="match status" value="1"/>
</dbReference>
<name>G8JUN0_ERECY</name>
<proteinExistence type="predicted"/>
<keyword evidence="2" id="KW-1133">Transmembrane helix</keyword>
<dbReference type="HOGENOM" id="CLU_648861_0_0_1"/>
<dbReference type="GO" id="GO:0045121">
    <property type="term" value="C:membrane raft"/>
    <property type="evidence" value="ECO:0007669"/>
    <property type="project" value="TreeGrafter"/>
</dbReference>
<dbReference type="Proteomes" id="UP000006790">
    <property type="component" value="Chromosome 6"/>
</dbReference>
<dbReference type="KEGG" id="erc:Ecym_6439"/>
<feature type="compositionally biased region" description="Polar residues" evidence="1">
    <location>
        <begin position="306"/>
        <end position="326"/>
    </location>
</feature>